<protein>
    <recommendedName>
        <fullName evidence="4">Fibronectin type-III domain-containing protein</fullName>
    </recommendedName>
</protein>
<keyword evidence="1" id="KW-0732">Signal</keyword>
<organism evidence="2 3">
    <name type="scientific">Flavobacterium taihuense</name>
    <dbReference type="NCBI Taxonomy" id="2857508"/>
    <lineage>
        <taxon>Bacteria</taxon>
        <taxon>Pseudomonadati</taxon>
        <taxon>Bacteroidota</taxon>
        <taxon>Flavobacteriia</taxon>
        <taxon>Flavobacteriales</taxon>
        <taxon>Flavobacteriaceae</taxon>
        <taxon>Flavobacterium</taxon>
    </lineage>
</organism>
<dbReference type="EMBL" id="JAHWYN010000008">
    <property type="protein sequence ID" value="MBW4360896.1"/>
    <property type="molecule type" value="Genomic_DNA"/>
</dbReference>
<comment type="caution">
    <text evidence="2">The sequence shown here is derived from an EMBL/GenBank/DDBJ whole genome shotgun (WGS) entry which is preliminary data.</text>
</comment>
<proteinExistence type="predicted"/>
<feature type="signal peptide" evidence="1">
    <location>
        <begin position="1"/>
        <end position="22"/>
    </location>
</feature>
<dbReference type="RefSeq" id="WP_219317381.1">
    <property type="nucleotide sequence ID" value="NZ_JAHWYN010000008.1"/>
</dbReference>
<accession>A0ABS6XW50</accession>
<keyword evidence="3" id="KW-1185">Reference proteome</keyword>
<dbReference type="Proteomes" id="UP000812031">
    <property type="component" value="Unassembled WGS sequence"/>
</dbReference>
<name>A0ABS6XW50_9FLAO</name>
<evidence type="ECO:0000313" key="2">
    <source>
        <dbReference type="EMBL" id="MBW4360896.1"/>
    </source>
</evidence>
<gene>
    <name evidence="2" type="ORF">KZH69_10410</name>
</gene>
<feature type="chain" id="PRO_5047291516" description="Fibronectin type-III domain-containing protein" evidence="1">
    <location>
        <begin position="23"/>
        <end position="361"/>
    </location>
</feature>
<sequence length="361" mass="39996">MKKIILLVCVSFFMLESCSSNEDTPIVVPSATTAEAVLDGNSIKITWQAVTGAGITYNIYRNDDTVKINSTPLTEAKFTDVLTTTGAFTYTVTVNLSGQESPKGIASEKVVLEVPKTRTFEVYKYDASNVMTTEYKSFSTFTYDPIIINKLISVSGNYLIAGGAASTESNKDIYTYTGNLIMKLESFNNAGVVQSSTVYLYNDKNKMISLENTQNNNNIYKIVFDYNVDGTVLGTHYSGISGALEPRGNSSVYTVLNGNLIKEESFVVNVGNPIQKSTIEYSFDTKKNPFANVLGFSNYTLWWANQNNEISSISNNNTSSTIYSSRNEITYNLNGSVLINKFYRKNGTNPEELYSINTYTY</sequence>
<evidence type="ECO:0000313" key="3">
    <source>
        <dbReference type="Proteomes" id="UP000812031"/>
    </source>
</evidence>
<reference evidence="2 3" key="1">
    <citation type="submission" date="2021-07" db="EMBL/GenBank/DDBJ databases">
        <title>Flavobacterium sp. nov. isolated from sediment on the Taihu Lake.</title>
        <authorList>
            <person name="Qu J.-H."/>
        </authorList>
    </citation>
    <scope>NUCLEOTIDE SEQUENCE [LARGE SCALE GENOMIC DNA]</scope>
    <source>
        <strain evidence="2 3">NAS39</strain>
    </source>
</reference>
<evidence type="ECO:0000256" key="1">
    <source>
        <dbReference type="SAM" id="SignalP"/>
    </source>
</evidence>
<evidence type="ECO:0008006" key="4">
    <source>
        <dbReference type="Google" id="ProtNLM"/>
    </source>
</evidence>